<sequence length="122" mass="12141">MAATANLLRSTLSKRPDGTDRPDAAPAADGTYRPVPRYTPEAPAVIGVRGPLLAAVPEPGPAPDDSGAFSAESAESEPPLTSEPPMADAAPLTSEPPLADAAPLTSEPTATGTAAGTDPSVE</sequence>
<feature type="compositionally biased region" description="Basic and acidic residues" evidence="1">
    <location>
        <begin position="14"/>
        <end position="23"/>
    </location>
</feature>
<feature type="region of interest" description="Disordered" evidence="1">
    <location>
        <begin position="53"/>
        <end position="122"/>
    </location>
</feature>
<feature type="compositionally biased region" description="Low complexity" evidence="1">
    <location>
        <begin position="70"/>
        <end position="85"/>
    </location>
</feature>
<dbReference type="Proteomes" id="UP000603708">
    <property type="component" value="Unassembled WGS sequence"/>
</dbReference>
<gene>
    <name evidence="2" type="ORF">GCM10018793_62130</name>
</gene>
<feature type="region of interest" description="Disordered" evidence="1">
    <location>
        <begin position="1"/>
        <end position="38"/>
    </location>
</feature>
<evidence type="ECO:0000256" key="1">
    <source>
        <dbReference type="SAM" id="MobiDB-lite"/>
    </source>
</evidence>
<feature type="compositionally biased region" description="Low complexity" evidence="1">
    <location>
        <begin position="109"/>
        <end position="122"/>
    </location>
</feature>
<proteinExistence type="predicted"/>
<reference evidence="2" key="2">
    <citation type="submission" date="2020-09" db="EMBL/GenBank/DDBJ databases">
        <authorList>
            <person name="Sun Q."/>
            <person name="Ohkuma M."/>
        </authorList>
    </citation>
    <scope>NUCLEOTIDE SEQUENCE</scope>
    <source>
        <strain evidence="2">JCM 5069</strain>
    </source>
</reference>
<accession>A0A919GM90</accession>
<dbReference type="RefSeq" id="WP_189937859.1">
    <property type="nucleotide sequence ID" value="NZ_BNCD01000026.1"/>
</dbReference>
<dbReference type="EMBL" id="BNCD01000026">
    <property type="protein sequence ID" value="GHH87197.1"/>
    <property type="molecule type" value="Genomic_DNA"/>
</dbReference>
<evidence type="ECO:0000313" key="2">
    <source>
        <dbReference type="EMBL" id="GHH87197.1"/>
    </source>
</evidence>
<dbReference type="AlphaFoldDB" id="A0A919GM90"/>
<organism evidence="2 3">
    <name type="scientific">Streptomyces sulfonofaciens</name>
    <dbReference type="NCBI Taxonomy" id="68272"/>
    <lineage>
        <taxon>Bacteria</taxon>
        <taxon>Bacillati</taxon>
        <taxon>Actinomycetota</taxon>
        <taxon>Actinomycetes</taxon>
        <taxon>Kitasatosporales</taxon>
        <taxon>Streptomycetaceae</taxon>
        <taxon>Streptomyces</taxon>
    </lineage>
</organism>
<comment type="caution">
    <text evidence="2">The sequence shown here is derived from an EMBL/GenBank/DDBJ whole genome shotgun (WGS) entry which is preliminary data.</text>
</comment>
<protein>
    <submittedName>
        <fullName evidence="2">Uncharacterized protein</fullName>
    </submittedName>
</protein>
<reference evidence="2" key="1">
    <citation type="journal article" date="2014" name="Int. J. Syst. Evol. Microbiol.">
        <title>Complete genome sequence of Corynebacterium casei LMG S-19264T (=DSM 44701T), isolated from a smear-ripened cheese.</title>
        <authorList>
            <consortium name="US DOE Joint Genome Institute (JGI-PGF)"/>
            <person name="Walter F."/>
            <person name="Albersmeier A."/>
            <person name="Kalinowski J."/>
            <person name="Ruckert C."/>
        </authorList>
    </citation>
    <scope>NUCLEOTIDE SEQUENCE</scope>
    <source>
        <strain evidence="2">JCM 5069</strain>
    </source>
</reference>
<keyword evidence="3" id="KW-1185">Reference proteome</keyword>
<name>A0A919GM90_9ACTN</name>
<evidence type="ECO:0000313" key="3">
    <source>
        <dbReference type="Proteomes" id="UP000603708"/>
    </source>
</evidence>